<proteinExistence type="predicted"/>
<keyword evidence="1" id="KW-1133">Transmembrane helix</keyword>
<feature type="transmembrane region" description="Helical" evidence="1">
    <location>
        <begin position="73"/>
        <end position="89"/>
    </location>
</feature>
<dbReference type="EMBL" id="BPQG01000081">
    <property type="protein sequence ID" value="GJD46548.1"/>
    <property type="molecule type" value="Genomic_DNA"/>
</dbReference>
<evidence type="ECO:0000256" key="1">
    <source>
        <dbReference type="SAM" id="Phobius"/>
    </source>
</evidence>
<dbReference type="Proteomes" id="UP001055117">
    <property type="component" value="Unassembled WGS sequence"/>
</dbReference>
<name>A0ABQ4QMS5_9HYPH</name>
<gene>
    <name evidence="2" type="ORF">AFCDBAGC_4430</name>
</gene>
<accession>A0ABQ4QMS5</accession>
<evidence type="ECO:0000313" key="3">
    <source>
        <dbReference type="Proteomes" id="UP001055117"/>
    </source>
</evidence>
<feature type="transmembrane region" description="Helical" evidence="1">
    <location>
        <begin position="35"/>
        <end position="53"/>
    </location>
</feature>
<keyword evidence="1" id="KW-0472">Membrane</keyword>
<keyword evidence="3" id="KW-1185">Reference proteome</keyword>
<keyword evidence="1" id="KW-0812">Transmembrane</keyword>
<comment type="caution">
    <text evidence="2">The sequence shown here is derived from an EMBL/GenBank/DDBJ whole genome shotgun (WGS) entry which is preliminary data.</text>
</comment>
<reference evidence="2 3" key="1">
    <citation type="journal article" date="2021" name="Front. Microbiol.">
        <title>Comprehensive Comparative Genomics and Phenotyping of Methylobacterium Species.</title>
        <authorList>
            <person name="Alessa O."/>
            <person name="Ogura Y."/>
            <person name="Fujitani Y."/>
            <person name="Takami H."/>
            <person name="Hayashi T."/>
            <person name="Sahin N."/>
            <person name="Tani A."/>
        </authorList>
    </citation>
    <scope>NUCLEOTIDE SEQUENCE [LARGE SCALE GENOMIC DNA]</scope>
    <source>
        <strain evidence="2 3">DSM 23679</strain>
    </source>
</reference>
<sequence length="170" mass="18657">MRNALKTVMFVSALSPSLISVALARVWDRGPTWDALWYALAGCVGILLIRYIVDALRWNGETFPITLKKVEANDALMLGVIVTYFIPFIGKAADITVGVVLGILALAGVSLWMSSSILPNPVLRSLGYRFYKAETDSGVVYTLITLRDLVDPRQVRAVKRISGSMLLEVV</sequence>
<protein>
    <submittedName>
        <fullName evidence="2">Uncharacterized protein</fullName>
    </submittedName>
</protein>
<dbReference type="RefSeq" id="WP_238272953.1">
    <property type="nucleotide sequence ID" value="NZ_BPQG01000081.1"/>
</dbReference>
<evidence type="ECO:0000313" key="2">
    <source>
        <dbReference type="EMBL" id="GJD46548.1"/>
    </source>
</evidence>
<feature type="transmembrane region" description="Helical" evidence="1">
    <location>
        <begin position="95"/>
        <end position="114"/>
    </location>
</feature>
<organism evidence="2 3">
    <name type="scientific">Methylobacterium cerastii</name>
    <dbReference type="NCBI Taxonomy" id="932741"/>
    <lineage>
        <taxon>Bacteria</taxon>
        <taxon>Pseudomonadati</taxon>
        <taxon>Pseudomonadota</taxon>
        <taxon>Alphaproteobacteria</taxon>
        <taxon>Hyphomicrobiales</taxon>
        <taxon>Methylobacteriaceae</taxon>
        <taxon>Methylobacterium</taxon>
    </lineage>
</organism>